<reference evidence="3 4" key="2">
    <citation type="journal article" date="2022" name="Microorganisms">
        <title>Complete Genome Sequences of Two Flavobacterium ammonificans Strains and a Flavobacterium ammoniigenes Strain of Ammonifying Bacterioplankton Isolated from Surface River Water.</title>
        <authorList>
            <person name="Suda W."/>
            <person name="Ogata Y."/>
            <person name="Shindo C."/>
            <person name="Watanabe K."/>
        </authorList>
    </citation>
    <scope>NUCLEOTIDE SEQUENCE [LARGE SCALE GENOMIC DNA]</scope>
    <source>
        <strain evidence="3 4">GENT5</strain>
    </source>
</reference>
<keyword evidence="2" id="KW-0378">Hydrolase</keyword>
<dbReference type="Proteomes" id="UP001319867">
    <property type="component" value="Chromosome"/>
</dbReference>
<dbReference type="SUPFAM" id="SSF102405">
    <property type="entry name" value="MCP/YpsA-like"/>
    <property type="match status" value="1"/>
</dbReference>
<accession>A0ABM7V7X1</accession>
<evidence type="ECO:0000256" key="2">
    <source>
        <dbReference type="RuleBase" id="RU363015"/>
    </source>
</evidence>
<gene>
    <name evidence="3" type="ORF">GENT5_17870</name>
</gene>
<dbReference type="NCBIfam" id="TIGR00730">
    <property type="entry name" value="Rossman fold protein, TIGR00730 family"/>
    <property type="match status" value="1"/>
</dbReference>
<dbReference type="Gene3D" id="3.40.50.450">
    <property type="match status" value="1"/>
</dbReference>
<evidence type="ECO:0000313" key="3">
    <source>
        <dbReference type="EMBL" id="BDB55482.1"/>
    </source>
</evidence>
<name>A0ABM7V7X1_9FLAO</name>
<organism evidence="3 4">
    <name type="scientific">Flavobacterium ammoniigenes</name>
    <dbReference type="NCBI Taxonomy" id="1751095"/>
    <lineage>
        <taxon>Bacteria</taxon>
        <taxon>Pseudomonadati</taxon>
        <taxon>Bacteroidota</taxon>
        <taxon>Flavobacteriia</taxon>
        <taxon>Flavobacteriales</taxon>
        <taxon>Flavobacteriaceae</taxon>
        <taxon>Flavobacterium</taxon>
    </lineage>
</organism>
<reference evidence="3 4" key="1">
    <citation type="journal article" date="2022" name="Int. J. Syst. Evol. Microbiol.">
        <title>Flavobacterium ammonificans sp. nov. and Flavobacterium ammoniigenes sp. nov., ammonifying bacteria isolated from surface river water.</title>
        <authorList>
            <person name="Watanabe K."/>
            <person name="Kitamura T."/>
            <person name="Ogata Y."/>
            <person name="Shindo C."/>
            <person name="Suda W."/>
        </authorList>
    </citation>
    <scope>NUCLEOTIDE SEQUENCE [LARGE SCALE GENOMIC DNA]</scope>
    <source>
        <strain evidence="3 4">GENT5</strain>
    </source>
</reference>
<dbReference type="Pfam" id="PF03641">
    <property type="entry name" value="Lysine_decarbox"/>
    <property type="match status" value="1"/>
</dbReference>
<evidence type="ECO:0000256" key="1">
    <source>
        <dbReference type="ARBA" id="ARBA00000274"/>
    </source>
</evidence>
<keyword evidence="2" id="KW-0203">Cytokinin biosynthesis</keyword>
<dbReference type="PANTHER" id="PTHR43393:SF3">
    <property type="entry name" value="LYSINE DECARBOXYLASE-LIKE PROTEIN"/>
    <property type="match status" value="1"/>
</dbReference>
<proteinExistence type="inferred from homology"/>
<comment type="similarity">
    <text evidence="2">Belongs to the LOG family.</text>
</comment>
<dbReference type="InterPro" id="IPR031100">
    <property type="entry name" value="LOG_fam"/>
</dbReference>
<dbReference type="EC" id="3.2.2.n1" evidence="2"/>
<protein>
    <recommendedName>
        <fullName evidence="2">Cytokinin riboside 5'-monophosphate phosphoribohydrolase</fullName>
        <ecNumber evidence="2">3.2.2.n1</ecNumber>
    </recommendedName>
</protein>
<keyword evidence="4" id="KW-1185">Reference proteome</keyword>
<evidence type="ECO:0000313" key="4">
    <source>
        <dbReference type="Proteomes" id="UP001319867"/>
    </source>
</evidence>
<dbReference type="InterPro" id="IPR005269">
    <property type="entry name" value="LOG"/>
</dbReference>
<dbReference type="InterPro" id="IPR052341">
    <property type="entry name" value="LOG_family_nucleotidases"/>
</dbReference>
<comment type="catalytic activity">
    <reaction evidence="1">
        <text>AMP + H2O = D-ribose 5-phosphate + adenine</text>
        <dbReference type="Rhea" id="RHEA:20129"/>
        <dbReference type="ChEBI" id="CHEBI:15377"/>
        <dbReference type="ChEBI" id="CHEBI:16708"/>
        <dbReference type="ChEBI" id="CHEBI:78346"/>
        <dbReference type="ChEBI" id="CHEBI:456215"/>
        <dbReference type="EC" id="3.2.2.4"/>
    </reaction>
</comment>
<dbReference type="RefSeq" id="WP_229316862.1">
    <property type="nucleotide sequence ID" value="NZ_AP025184.1"/>
</dbReference>
<dbReference type="PANTHER" id="PTHR43393">
    <property type="entry name" value="CYTOKININ RIBOSIDE 5'-MONOPHOSPHATE PHOSPHORIBOHYDROLASE"/>
    <property type="match status" value="1"/>
</dbReference>
<dbReference type="EMBL" id="AP025184">
    <property type="protein sequence ID" value="BDB55482.1"/>
    <property type="molecule type" value="Genomic_DNA"/>
</dbReference>
<sequence length="240" mass="26792">MKLHDSTEDNEIQAQLNQKDWNDIRANDSWGIFKIMSEFVNGYEAMGRIGPCVSIFGSARIKPGDPYYLLAEKIAYKISKAGYGVITGGGPGIMEAGNKGAHLGEGTSVGLNIELPFEQHHNPYIDRDKNLNFDYFFVRKVMFVKYSQGFVVMPGGFGTLDELFEAITLIQTKKIGRFPIVLVGTAFWSGLIDWIKTVLIEREATVSASDLDLIKIVDTEDEVVAVIDAFYKKFDLSPNF</sequence>